<evidence type="ECO:0000313" key="10">
    <source>
        <dbReference type="EMBL" id="KIM00695.1"/>
    </source>
</evidence>
<evidence type="ECO:0000256" key="1">
    <source>
        <dbReference type="ARBA" id="ARBA00004141"/>
    </source>
</evidence>
<feature type="transmembrane region" description="Helical" evidence="9">
    <location>
        <begin position="340"/>
        <end position="362"/>
    </location>
</feature>
<keyword evidence="11" id="KW-1185">Reference proteome</keyword>
<protein>
    <submittedName>
        <fullName evidence="10">Ceramide glucosyltransferase</fullName>
    </submittedName>
</protein>
<evidence type="ECO:0000256" key="7">
    <source>
        <dbReference type="ARBA" id="ARBA00022989"/>
    </source>
</evidence>
<dbReference type="PANTHER" id="PTHR12726">
    <property type="entry name" value="CERAMIDE GLUCOSYLTRANSFERASE"/>
    <property type="match status" value="1"/>
</dbReference>
<dbReference type="OrthoDB" id="9814255at2"/>
<evidence type="ECO:0000256" key="2">
    <source>
        <dbReference type="ARBA" id="ARBA00004760"/>
    </source>
</evidence>
<dbReference type="Pfam" id="PF13506">
    <property type="entry name" value="Glyco_transf_21"/>
    <property type="match status" value="1"/>
</dbReference>
<name>A0A0C2YLM3_PARME</name>
<dbReference type="RefSeq" id="WP_009870199.1">
    <property type="nucleotide sequence ID" value="NZ_JXSL01000009.1"/>
</dbReference>
<comment type="subcellular location">
    <subcellularLocation>
        <location evidence="1">Membrane</location>
        <topology evidence="1">Multi-pass membrane protein</topology>
    </subcellularLocation>
</comment>
<dbReference type="EMBL" id="JXSL01000009">
    <property type="protein sequence ID" value="KIM00695.1"/>
    <property type="molecule type" value="Genomic_DNA"/>
</dbReference>
<dbReference type="PANTHER" id="PTHR12726:SF0">
    <property type="entry name" value="CERAMIDE GLUCOSYLTRANSFERASE"/>
    <property type="match status" value="1"/>
</dbReference>
<dbReference type="GO" id="GO:0008120">
    <property type="term" value="F:ceramide glucosyltransferase activity"/>
    <property type="evidence" value="ECO:0007669"/>
    <property type="project" value="TreeGrafter"/>
</dbReference>
<comment type="caution">
    <text evidence="10">The sequence shown here is derived from an EMBL/GenBank/DDBJ whole genome shotgun (WGS) entry which is preliminary data.</text>
</comment>
<reference evidence="10 11" key="1">
    <citation type="submission" date="2015-01" db="EMBL/GenBank/DDBJ databases">
        <title>Genome Sequence of Magnetospirillum magnetotacticum Strain MS-1.</title>
        <authorList>
            <person name="Marinov G.K."/>
            <person name="Smalley M.D."/>
            <person name="DeSalvo G."/>
        </authorList>
    </citation>
    <scope>NUCLEOTIDE SEQUENCE [LARGE SCALE GENOMIC DNA]</scope>
    <source>
        <strain evidence="10 11">MS-1</strain>
    </source>
</reference>
<feature type="transmembrane region" description="Helical" evidence="9">
    <location>
        <begin position="293"/>
        <end position="319"/>
    </location>
</feature>
<evidence type="ECO:0000256" key="8">
    <source>
        <dbReference type="ARBA" id="ARBA00023136"/>
    </source>
</evidence>
<evidence type="ECO:0000256" key="4">
    <source>
        <dbReference type="ARBA" id="ARBA00022676"/>
    </source>
</evidence>
<dbReference type="GO" id="GO:0006679">
    <property type="term" value="P:glucosylceramide biosynthetic process"/>
    <property type="evidence" value="ECO:0007669"/>
    <property type="project" value="TreeGrafter"/>
</dbReference>
<accession>A0A0C2YLM3</accession>
<comment type="pathway">
    <text evidence="3">Sphingolipid metabolism.</text>
</comment>
<dbReference type="Proteomes" id="UP000031971">
    <property type="component" value="Unassembled WGS sequence"/>
</dbReference>
<keyword evidence="5 10" id="KW-0808">Transferase</keyword>
<dbReference type="CDD" id="cd02520">
    <property type="entry name" value="Glucosylceramide_synthase"/>
    <property type="match status" value="1"/>
</dbReference>
<evidence type="ECO:0000256" key="6">
    <source>
        <dbReference type="ARBA" id="ARBA00022692"/>
    </source>
</evidence>
<gene>
    <name evidence="10" type="ORF">CCC_03297</name>
</gene>
<evidence type="ECO:0000313" key="11">
    <source>
        <dbReference type="Proteomes" id="UP000031971"/>
    </source>
</evidence>
<proteinExistence type="predicted"/>
<dbReference type="STRING" id="272627.CCC_03297"/>
<keyword evidence="4" id="KW-0328">Glycosyltransferase</keyword>
<keyword evidence="6 9" id="KW-0812">Transmembrane</keyword>
<evidence type="ECO:0000256" key="9">
    <source>
        <dbReference type="SAM" id="Phobius"/>
    </source>
</evidence>
<dbReference type="InterPro" id="IPR025993">
    <property type="entry name" value="Ceramide_glucosylTrfase"/>
</dbReference>
<organism evidence="10 11">
    <name type="scientific">Paramagnetospirillum magnetotacticum MS-1</name>
    <dbReference type="NCBI Taxonomy" id="272627"/>
    <lineage>
        <taxon>Bacteria</taxon>
        <taxon>Pseudomonadati</taxon>
        <taxon>Pseudomonadota</taxon>
        <taxon>Alphaproteobacteria</taxon>
        <taxon>Rhodospirillales</taxon>
        <taxon>Magnetospirillaceae</taxon>
        <taxon>Paramagnetospirillum</taxon>
    </lineage>
</organism>
<keyword evidence="7 9" id="KW-1133">Transmembrane helix</keyword>
<dbReference type="GO" id="GO:0016020">
    <property type="term" value="C:membrane"/>
    <property type="evidence" value="ECO:0007669"/>
    <property type="project" value="UniProtKB-SubCell"/>
</dbReference>
<sequence>MTTVWQGLSLLLIALTLAGCLFQVASAVLVRRFRREPEPVPVDRPPISVMKPLCGAEHGMAENLESCLRQDYPQFQLVFGVSDPADPALKVVAELPRDLDGMEIDVVADATRHGHNLKVGNLLNMWPRVRHDVIAIADSDVRVGPHYLDDLAAPFADPKVGIVTCLYVGRPEAGLWSALGAMGINHGFLPGALVARAIGRKDGCFGATMAVRRQALEKGGGLAALSHVLADDWVLGRMVREQGLEIALAARPVDMNVHEDSFKTLLDHEIRWGRTIAAVDRTSYMASVITQPLALGALAVAAGGAWWPSLVALSSALACRLWAVRTEERALSLPRSGIGLLALREILSFVVYVVACCGRTVVWRGRKFSVRADGTLDQVEGSQT</sequence>
<dbReference type="Gene3D" id="3.90.550.10">
    <property type="entry name" value="Spore Coat Polysaccharide Biosynthesis Protein SpsA, Chain A"/>
    <property type="match status" value="1"/>
</dbReference>
<evidence type="ECO:0000256" key="3">
    <source>
        <dbReference type="ARBA" id="ARBA00004991"/>
    </source>
</evidence>
<dbReference type="InterPro" id="IPR017835">
    <property type="entry name" value="Hopen-assoc_HpnI"/>
</dbReference>
<dbReference type="NCBIfam" id="TIGR03472">
    <property type="entry name" value="HpnI"/>
    <property type="match status" value="1"/>
</dbReference>
<comment type="pathway">
    <text evidence="2">Lipid metabolism; sphingolipid metabolism.</text>
</comment>
<keyword evidence="8 9" id="KW-0472">Membrane</keyword>
<dbReference type="AlphaFoldDB" id="A0A0C2YLM3"/>
<dbReference type="InterPro" id="IPR029044">
    <property type="entry name" value="Nucleotide-diphossugar_trans"/>
</dbReference>
<dbReference type="SUPFAM" id="SSF53448">
    <property type="entry name" value="Nucleotide-diphospho-sugar transferases"/>
    <property type="match status" value="1"/>
</dbReference>
<evidence type="ECO:0000256" key="5">
    <source>
        <dbReference type="ARBA" id="ARBA00022679"/>
    </source>
</evidence>